<proteinExistence type="predicted"/>
<dbReference type="InterPro" id="IPR011009">
    <property type="entry name" value="Kinase-like_dom_sf"/>
</dbReference>
<sequence length="331" mass="37455">MSALSFASIVIWNCGIDGSRVRAIDLKATPVFPGSSQSLYAPKPVPDEWAAKDISGRQGLLELELLEHISEGRIGLVFSATVLSATDGDGRDVSMSLPSQICLKFAKKQHCRSLAREAWFYEKMADCQGFSIPQCFGFYTSSFRSISGSLDTIIPWNNVKYPYEPVSNSRLLHLSIDWLADDDPEATEFSDTRGFKRDSPWNLWNPSQEDPTIAVLLLEKLGETMENHWKSFQEPDPELLTDIKYLVEDLCEHGIVHTNLTVFNLLKFPGPENSVSRCPRHNITHRWRVIDFDRSLIFDMQHGRESTKRALKGMNMNAVGRPAVFWGDIEE</sequence>
<comment type="caution">
    <text evidence="1">The sequence shown here is derived from an EMBL/GenBank/DDBJ whole genome shotgun (WGS) entry which is preliminary data.</text>
</comment>
<gene>
    <name evidence="1" type="ORF">VKT23_015682</name>
</gene>
<protein>
    <recommendedName>
        <fullName evidence="3">Protein kinase domain-containing protein</fullName>
    </recommendedName>
</protein>
<keyword evidence="2" id="KW-1185">Reference proteome</keyword>
<evidence type="ECO:0000313" key="2">
    <source>
        <dbReference type="Proteomes" id="UP001498398"/>
    </source>
</evidence>
<dbReference type="SUPFAM" id="SSF56112">
    <property type="entry name" value="Protein kinase-like (PK-like)"/>
    <property type="match status" value="1"/>
</dbReference>
<evidence type="ECO:0008006" key="3">
    <source>
        <dbReference type="Google" id="ProtNLM"/>
    </source>
</evidence>
<reference evidence="1 2" key="1">
    <citation type="submission" date="2024-01" db="EMBL/GenBank/DDBJ databases">
        <title>A draft genome for the cacao thread blight pathogen Marasmiellus scandens.</title>
        <authorList>
            <person name="Baruah I.K."/>
            <person name="Leung J."/>
            <person name="Bukari Y."/>
            <person name="Amoako-Attah I."/>
            <person name="Meinhardt L.W."/>
            <person name="Bailey B.A."/>
            <person name="Cohen S.P."/>
        </authorList>
    </citation>
    <scope>NUCLEOTIDE SEQUENCE [LARGE SCALE GENOMIC DNA]</scope>
    <source>
        <strain evidence="1 2">GH-19</strain>
    </source>
</reference>
<organism evidence="1 2">
    <name type="scientific">Marasmiellus scandens</name>
    <dbReference type="NCBI Taxonomy" id="2682957"/>
    <lineage>
        <taxon>Eukaryota</taxon>
        <taxon>Fungi</taxon>
        <taxon>Dikarya</taxon>
        <taxon>Basidiomycota</taxon>
        <taxon>Agaricomycotina</taxon>
        <taxon>Agaricomycetes</taxon>
        <taxon>Agaricomycetidae</taxon>
        <taxon>Agaricales</taxon>
        <taxon>Marasmiineae</taxon>
        <taxon>Omphalotaceae</taxon>
        <taxon>Marasmiellus</taxon>
    </lineage>
</organism>
<accession>A0ABR1J061</accession>
<dbReference type="Proteomes" id="UP001498398">
    <property type="component" value="Unassembled WGS sequence"/>
</dbReference>
<evidence type="ECO:0000313" key="1">
    <source>
        <dbReference type="EMBL" id="KAK7443510.1"/>
    </source>
</evidence>
<dbReference type="EMBL" id="JBANRG010000054">
    <property type="protein sequence ID" value="KAK7443510.1"/>
    <property type="molecule type" value="Genomic_DNA"/>
</dbReference>
<name>A0ABR1J061_9AGAR</name>